<dbReference type="PANTHER" id="PTHR24198:SF165">
    <property type="entry name" value="ANKYRIN REPEAT-CONTAINING PROTEIN-RELATED"/>
    <property type="match status" value="1"/>
</dbReference>
<keyword evidence="2 3" id="KW-0040">ANK repeat</keyword>
<keyword evidence="1" id="KW-0677">Repeat</keyword>
<name>A0AAJ0LUV2_9PEZI</name>
<evidence type="ECO:0000313" key="5">
    <source>
        <dbReference type="Proteomes" id="UP001271007"/>
    </source>
</evidence>
<dbReference type="Gene3D" id="1.25.40.20">
    <property type="entry name" value="Ankyrin repeat-containing domain"/>
    <property type="match status" value="3"/>
</dbReference>
<gene>
    <name evidence="4" type="primary">PLA2G6</name>
    <name evidence="4" type="ORF">LTR09_002926</name>
</gene>
<comment type="caution">
    <text evidence="4">The sequence shown here is derived from an EMBL/GenBank/DDBJ whole genome shotgun (WGS) entry which is preliminary data.</text>
</comment>
<keyword evidence="5" id="KW-1185">Reference proteome</keyword>
<dbReference type="Pfam" id="PF13637">
    <property type="entry name" value="Ank_4"/>
    <property type="match status" value="1"/>
</dbReference>
<dbReference type="SUPFAM" id="SSF48403">
    <property type="entry name" value="Ankyrin repeat"/>
    <property type="match status" value="1"/>
</dbReference>
<accession>A0AAJ0LUV2</accession>
<sequence>MPQRLQALLSAGGDVDYTDEDGWTALHYAAMVGSPQGDLNLWTRGPGCFPLSLAANSGKQATVAMLALETGIRLDQVDAHNRTALHKAALRGHSSCVRSLIDAGADANACDSLNNAGYALSMAIESGSLATVEAMLCAPRIIIHYMDRYDRTPLHQASAHKGDIYCKIVAALLKAGSHVNATDGDGDAALHNAVSYSTESTVATFLAAPDVDLFLKNEAGMTVLDVAVRGMDLGVLKLILKKCKRFGKESVHGETALGGATTGLWVEGCEALGEAGAPLRVSHLDKVSAQREDFLKDSRPDLRLVKTRGEMGLKYDQMVHYLESQVTERSNPKMPC</sequence>
<protein>
    <submittedName>
        <fullName evidence="4">85/88 kDa calcium-independent phospholipase A2</fullName>
        <ecNumber evidence="4">3.1.1.4</ecNumber>
    </submittedName>
</protein>
<evidence type="ECO:0000256" key="1">
    <source>
        <dbReference type="ARBA" id="ARBA00022737"/>
    </source>
</evidence>
<evidence type="ECO:0000256" key="2">
    <source>
        <dbReference type="ARBA" id="ARBA00023043"/>
    </source>
</evidence>
<organism evidence="4 5">
    <name type="scientific">Extremus antarcticus</name>
    <dbReference type="NCBI Taxonomy" id="702011"/>
    <lineage>
        <taxon>Eukaryota</taxon>
        <taxon>Fungi</taxon>
        <taxon>Dikarya</taxon>
        <taxon>Ascomycota</taxon>
        <taxon>Pezizomycotina</taxon>
        <taxon>Dothideomycetes</taxon>
        <taxon>Dothideomycetidae</taxon>
        <taxon>Mycosphaerellales</taxon>
        <taxon>Extremaceae</taxon>
        <taxon>Extremus</taxon>
    </lineage>
</organism>
<dbReference type="InterPro" id="IPR002110">
    <property type="entry name" value="Ankyrin_rpt"/>
</dbReference>
<dbReference type="Pfam" id="PF12796">
    <property type="entry name" value="Ank_2"/>
    <property type="match status" value="1"/>
</dbReference>
<reference evidence="4" key="1">
    <citation type="submission" date="2023-04" db="EMBL/GenBank/DDBJ databases">
        <title>Black Yeasts Isolated from many extreme environments.</title>
        <authorList>
            <person name="Coleine C."/>
            <person name="Stajich J.E."/>
            <person name="Selbmann L."/>
        </authorList>
    </citation>
    <scope>NUCLEOTIDE SEQUENCE</scope>
    <source>
        <strain evidence="4">CCFEE 5312</strain>
    </source>
</reference>
<dbReference type="PANTHER" id="PTHR24198">
    <property type="entry name" value="ANKYRIN REPEAT AND PROTEIN KINASE DOMAIN-CONTAINING PROTEIN"/>
    <property type="match status" value="1"/>
</dbReference>
<dbReference type="AlphaFoldDB" id="A0AAJ0LUV2"/>
<evidence type="ECO:0000313" key="4">
    <source>
        <dbReference type="EMBL" id="KAK3056419.1"/>
    </source>
</evidence>
<dbReference type="EMBL" id="JAWDJX010000006">
    <property type="protein sequence ID" value="KAK3056419.1"/>
    <property type="molecule type" value="Genomic_DNA"/>
</dbReference>
<dbReference type="SMART" id="SM00248">
    <property type="entry name" value="ANK"/>
    <property type="match status" value="5"/>
</dbReference>
<feature type="repeat" description="ANK" evidence="3">
    <location>
        <begin position="80"/>
        <end position="112"/>
    </location>
</feature>
<keyword evidence="4" id="KW-0378">Hydrolase</keyword>
<dbReference type="EC" id="3.1.1.4" evidence="4"/>
<dbReference type="Proteomes" id="UP001271007">
    <property type="component" value="Unassembled WGS sequence"/>
</dbReference>
<feature type="repeat" description="ANK" evidence="3">
    <location>
        <begin position="149"/>
        <end position="184"/>
    </location>
</feature>
<proteinExistence type="predicted"/>
<dbReference type="InterPro" id="IPR036770">
    <property type="entry name" value="Ankyrin_rpt-contain_sf"/>
</dbReference>
<dbReference type="PROSITE" id="PS50088">
    <property type="entry name" value="ANK_REPEAT"/>
    <property type="match status" value="2"/>
</dbReference>
<dbReference type="GO" id="GO:0004623">
    <property type="term" value="F:phospholipase A2 activity"/>
    <property type="evidence" value="ECO:0007669"/>
    <property type="project" value="UniProtKB-EC"/>
</dbReference>
<dbReference type="PROSITE" id="PS50297">
    <property type="entry name" value="ANK_REP_REGION"/>
    <property type="match status" value="1"/>
</dbReference>
<evidence type="ECO:0000256" key="3">
    <source>
        <dbReference type="PROSITE-ProRule" id="PRU00023"/>
    </source>
</evidence>